<reference evidence="2" key="1">
    <citation type="journal article" date="2024" name="Proc. Natl. Acad. Sci. U.S.A.">
        <title>Extraordinary preservation of gene collinearity over three hundred million years revealed in homosporous lycophytes.</title>
        <authorList>
            <person name="Li C."/>
            <person name="Wickell D."/>
            <person name="Kuo L.Y."/>
            <person name="Chen X."/>
            <person name="Nie B."/>
            <person name="Liao X."/>
            <person name="Peng D."/>
            <person name="Ji J."/>
            <person name="Jenkins J."/>
            <person name="Williams M."/>
            <person name="Shu S."/>
            <person name="Plott C."/>
            <person name="Barry K."/>
            <person name="Rajasekar S."/>
            <person name="Grimwood J."/>
            <person name="Han X."/>
            <person name="Sun S."/>
            <person name="Hou Z."/>
            <person name="He W."/>
            <person name="Dai G."/>
            <person name="Sun C."/>
            <person name="Schmutz J."/>
            <person name="Leebens-Mack J.H."/>
            <person name="Li F.W."/>
            <person name="Wang L."/>
        </authorList>
    </citation>
    <scope>NUCLEOTIDE SEQUENCE [LARGE SCALE GENOMIC DNA]</scope>
    <source>
        <strain evidence="2">cv. PW_Plant_1</strain>
    </source>
</reference>
<evidence type="ECO:0000313" key="1">
    <source>
        <dbReference type="EMBL" id="KAJ7557478.1"/>
    </source>
</evidence>
<comment type="caution">
    <text evidence="1">The sequence shown here is derived from an EMBL/GenBank/DDBJ whole genome shotgun (WGS) entry which is preliminary data.</text>
</comment>
<organism evidence="1 2">
    <name type="scientific">Diphasiastrum complanatum</name>
    <name type="common">Issler's clubmoss</name>
    <name type="synonym">Lycopodium complanatum</name>
    <dbReference type="NCBI Taxonomy" id="34168"/>
    <lineage>
        <taxon>Eukaryota</taxon>
        <taxon>Viridiplantae</taxon>
        <taxon>Streptophyta</taxon>
        <taxon>Embryophyta</taxon>
        <taxon>Tracheophyta</taxon>
        <taxon>Lycopodiopsida</taxon>
        <taxon>Lycopodiales</taxon>
        <taxon>Lycopodiaceae</taxon>
        <taxon>Lycopodioideae</taxon>
        <taxon>Diphasiastrum</taxon>
    </lineage>
</organism>
<proteinExistence type="predicted"/>
<name>A0ACC2DTA9_DIPCM</name>
<evidence type="ECO:0000313" key="2">
    <source>
        <dbReference type="Proteomes" id="UP001162992"/>
    </source>
</evidence>
<sequence length="256" mass="29133">MQQPTGSTPVAMDGLLYSAGSEFMRSGLGAYGEKIFGTGREYVQSNISRYFSGNDVQYYFQVNHQYVKNKIRVILFPFLHKGHWTRIAEQVAGGLTYKPPRYDINAPDLYIPFMAFGTYVVLCGYALGLLGRFSPEDMSLKFTKALLGWAAEVLLLRCSLYAMGSADAPILDVVSYSGYSFVGICMSVLARMIWSYSFYIVMPWTSLCMAVFLVKTLKRMLYAESRSYDRDSSRHHYILLFIAVAQFPLFFWLGYQ</sequence>
<dbReference type="EMBL" id="CM055096">
    <property type="protein sequence ID" value="KAJ7557478.1"/>
    <property type="molecule type" value="Genomic_DNA"/>
</dbReference>
<gene>
    <name evidence="1" type="ORF">O6H91_05G128100</name>
</gene>
<accession>A0ACC2DTA9</accession>
<protein>
    <submittedName>
        <fullName evidence="1">Uncharacterized protein</fullName>
    </submittedName>
</protein>
<dbReference type="Proteomes" id="UP001162992">
    <property type="component" value="Chromosome 5"/>
</dbReference>
<keyword evidence="2" id="KW-1185">Reference proteome</keyword>